<name>A0A239EVX1_9RHOB</name>
<dbReference type="InterPro" id="IPR009057">
    <property type="entry name" value="Homeodomain-like_sf"/>
</dbReference>
<accession>A0A239EVX1</accession>
<feature type="domain" description="HTH tetR-type" evidence="5">
    <location>
        <begin position="21"/>
        <end position="81"/>
    </location>
</feature>
<dbReference type="OrthoDB" id="9811084at2"/>
<keyword evidence="3" id="KW-0804">Transcription</keyword>
<proteinExistence type="predicted"/>
<feature type="DNA-binding region" description="H-T-H motif" evidence="4">
    <location>
        <begin position="44"/>
        <end position="63"/>
    </location>
</feature>
<dbReference type="Proteomes" id="UP000198440">
    <property type="component" value="Unassembled WGS sequence"/>
</dbReference>
<dbReference type="InterPro" id="IPR050109">
    <property type="entry name" value="HTH-type_TetR-like_transc_reg"/>
</dbReference>
<dbReference type="PANTHER" id="PTHR30055:SF234">
    <property type="entry name" value="HTH-TYPE TRANSCRIPTIONAL REGULATOR BETI"/>
    <property type="match status" value="1"/>
</dbReference>
<dbReference type="SUPFAM" id="SSF46689">
    <property type="entry name" value="Homeodomain-like"/>
    <property type="match status" value="1"/>
</dbReference>
<dbReference type="GO" id="GO:0000976">
    <property type="term" value="F:transcription cis-regulatory region binding"/>
    <property type="evidence" value="ECO:0007669"/>
    <property type="project" value="TreeGrafter"/>
</dbReference>
<evidence type="ECO:0000256" key="2">
    <source>
        <dbReference type="ARBA" id="ARBA00023125"/>
    </source>
</evidence>
<dbReference type="EMBL" id="FZON01000017">
    <property type="protein sequence ID" value="SNS48737.1"/>
    <property type="molecule type" value="Genomic_DNA"/>
</dbReference>
<evidence type="ECO:0000256" key="1">
    <source>
        <dbReference type="ARBA" id="ARBA00023015"/>
    </source>
</evidence>
<reference evidence="6 7" key="1">
    <citation type="submission" date="2017-06" db="EMBL/GenBank/DDBJ databases">
        <authorList>
            <person name="Kim H.J."/>
            <person name="Triplett B.A."/>
        </authorList>
    </citation>
    <scope>NUCLEOTIDE SEQUENCE [LARGE SCALE GENOMIC DNA]</scope>
    <source>
        <strain evidence="6 7">DSM 11445</strain>
    </source>
</reference>
<organism evidence="6 7">
    <name type="scientific">Antarctobacter heliothermus</name>
    <dbReference type="NCBI Taxonomy" id="74033"/>
    <lineage>
        <taxon>Bacteria</taxon>
        <taxon>Pseudomonadati</taxon>
        <taxon>Pseudomonadota</taxon>
        <taxon>Alphaproteobacteria</taxon>
        <taxon>Rhodobacterales</taxon>
        <taxon>Roseobacteraceae</taxon>
        <taxon>Antarctobacter</taxon>
    </lineage>
</organism>
<evidence type="ECO:0000259" key="5">
    <source>
        <dbReference type="PROSITE" id="PS50977"/>
    </source>
</evidence>
<dbReference type="PROSITE" id="PS50977">
    <property type="entry name" value="HTH_TETR_2"/>
    <property type="match status" value="1"/>
</dbReference>
<evidence type="ECO:0000256" key="3">
    <source>
        <dbReference type="ARBA" id="ARBA00023163"/>
    </source>
</evidence>
<protein>
    <submittedName>
        <fullName evidence="6">Transcriptional regulator, TetR family</fullName>
    </submittedName>
</protein>
<dbReference type="GO" id="GO:0003700">
    <property type="term" value="F:DNA-binding transcription factor activity"/>
    <property type="evidence" value="ECO:0007669"/>
    <property type="project" value="TreeGrafter"/>
</dbReference>
<keyword evidence="2 4" id="KW-0238">DNA-binding</keyword>
<dbReference type="InterPro" id="IPR001647">
    <property type="entry name" value="HTH_TetR"/>
</dbReference>
<gene>
    <name evidence="6" type="ORF">SAMN04488078_101716</name>
</gene>
<dbReference type="RefSeq" id="WP_089277869.1">
    <property type="nucleotide sequence ID" value="NZ_FZON01000017.1"/>
</dbReference>
<dbReference type="PANTHER" id="PTHR30055">
    <property type="entry name" value="HTH-TYPE TRANSCRIPTIONAL REGULATOR RUTR"/>
    <property type="match status" value="1"/>
</dbReference>
<dbReference type="PRINTS" id="PR00455">
    <property type="entry name" value="HTHTETR"/>
</dbReference>
<dbReference type="AlphaFoldDB" id="A0A239EVX1"/>
<evidence type="ECO:0000256" key="4">
    <source>
        <dbReference type="PROSITE-ProRule" id="PRU00335"/>
    </source>
</evidence>
<keyword evidence="1" id="KW-0805">Transcription regulation</keyword>
<sequence>MSAPTTTQPVFATKRQRMTPETRRARILDAAQGLFLERGWDAVTIADVLDVAGISKGGFYHHFAAKEDLLDGVVERFTNEALSSAETAHAAATGDALTRFNAFLADTSRWKAEQAPQLKFFLDAMLRPGNDVLFTRITNASNTAAKPVLQGMIAQGISEGCFDVPDLTLVTETILAFSGGRRTAIERAIRAAEADDLDGGVDILTSRMVAEGALIDRLLGLPQGSIALCNSSEYRLMLRAIAQDGPPDRRIDDQSPP</sequence>
<dbReference type="Pfam" id="PF00440">
    <property type="entry name" value="TetR_N"/>
    <property type="match status" value="1"/>
</dbReference>
<evidence type="ECO:0000313" key="7">
    <source>
        <dbReference type="Proteomes" id="UP000198440"/>
    </source>
</evidence>
<evidence type="ECO:0000313" key="6">
    <source>
        <dbReference type="EMBL" id="SNS48737.1"/>
    </source>
</evidence>
<dbReference type="Gene3D" id="1.10.357.10">
    <property type="entry name" value="Tetracycline Repressor, domain 2"/>
    <property type="match status" value="1"/>
</dbReference>